<gene>
    <name evidence="2" type="ORF">SAMN06265368_4829</name>
</gene>
<proteinExistence type="predicted"/>
<evidence type="ECO:0000256" key="1">
    <source>
        <dbReference type="SAM" id="MobiDB-lite"/>
    </source>
</evidence>
<dbReference type="EMBL" id="OBEL01000011">
    <property type="protein sequence ID" value="SNZ21704.1"/>
    <property type="molecule type" value="Genomic_DNA"/>
</dbReference>
<dbReference type="AlphaFoldDB" id="A0A285PJ14"/>
<feature type="compositionally biased region" description="Basic and acidic residues" evidence="1">
    <location>
        <begin position="41"/>
        <end position="55"/>
    </location>
</feature>
<reference evidence="2 3" key="1">
    <citation type="submission" date="2017-09" db="EMBL/GenBank/DDBJ databases">
        <authorList>
            <person name="Ehlers B."/>
            <person name="Leendertz F.H."/>
        </authorList>
    </citation>
    <scope>NUCLEOTIDE SEQUENCE [LARGE SCALE GENOMIC DNA]</scope>
    <source>
        <strain evidence="2 3">DSM 18289</strain>
    </source>
</reference>
<organism evidence="2 3">
    <name type="scientific">Cohaesibacter gelatinilyticus</name>
    <dbReference type="NCBI Taxonomy" id="372072"/>
    <lineage>
        <taxon>Bacteria</taxon>
        <taxon>Pseudomonadati</taxon>
        <taxon>Pseudomonadota</taxon>
        <taxon>Alphaproteobacteria</taxon>
        <taxon>Hyphomicrobiales</taxon>
        <taxon>Cohaesibacteraceae</taxon>
    </lineage>
</organism>
<protein>
    <submittedName>
        <fullName evidence="2">Uncharacterized protein</fullName>
    </submittedName>
</protein>
<sequence>MTDRHLLPPDHPAPPHCIPAYVEIEDLEARAQESDWTGNHDQADRLRKQADDLKASGDLWSPTF</sequence>
<evidence type="ECO:0000313" key="2">
    <source>
        <dbReference type="EMBL" id="SNZ21704.1"/>
    </source>
</evidence>
<accession>A0A285PJ14</accession>
<evidence type="ECO:0000313" key="3">
    <source>
        <dbReference type="Proteomes" id="UP000219439"/>
    </source>
</evidence>
<keyword evidence="3" id="KW-1185">Reference proteome</keyword>
<feature type="region of interest" description="Disordered" evidence="1">
    <location>
        <begin position="32"/>
        <end position="64"/>
    </location>
</feature>
<name>A0A285PJ14_9HYPH</name>
<dbReference type="Proteomes" id="UP000219439">
    <property type="component" value="Unassembled WGS sequence"/>
</dbReference>
<dbReference type="RefSeq" id="WP_097156081.1">
    <property type="nucleotide sequence ID" value="NZ_OBEL01000011.1"/>
</dbReference>